<dbReference type="KEGG" id="hte:Hydth_0003"/>
<evidence type="ECO:0000313" key="2">
    <source>
        <dbReference type="Proteomes" id="UP000002574"/>
    </source>
</evidence>
<organism evidence="1 2">
    <name type="scientific">Hydrogenobacter thermophilus (strain DSM 6534 / IAM 12695 / TK-6)</name>
    <dbReference type="NCBI Taxonomy" id="608538"/>
    <lineage>
        <taxon>Bacteria</taxon>
        <taxon>Pseudomonadati</taxon>
        <taxon>Aquificota</taxon>
        <taxon>Aquificia</taxon>
        <taxon>Aquificales</taxon>
        <taxon>Aquificaceae</taxon>
        <taxon>Hydrogenobacter</taxon>
    </lineage>
</organism>
<dbReference type="GO" id="GO:0016020">
    <property type="term" value="C:membrane"/>
    <property type="evidence" value="ECO:0007669"/>
    <property type="project" value="InterPro"/>
</dbReference>
<dbReference type="KEGG" id="hth:HTH_0002"/>
<dbReference type="STRING" id="608538.HTH_0002"/>
<dbReference type="eggNOG" id="ENOG5033TWY">
    <property type="taxonomic scope" value="Bacteria"/>
</dbReference>
<dbReference type="Pfam" id="PF03170">
    <property type="entry name" value="BcsB"/>
    <property type="match status" value="1"/>
</dbReference>
<name>D3DF67_HYDTT</name>
<dbReference type="GO" id="GO:0006011">
    <property type="term" value="P:UDP-alpha-D-glucose metabolic process"/>
    <property type="evidence" value="ECO:0007669"/>
    <property type="project" value="InterPro"/>
</dbReference>
<dbReference type="OrthoDB" id="10610at2"/>
<evidence type="ECO:0000313" key="1">
    <source>
        <dbReference type="EMBL" id="BAI68469.1"/>
    </source>
</evidence>
<dbReference type="RefSeq" id="WP_012962652.1">
    <property type="nucleotide sequence ID" value="NC_013799.1"/>
</dbReference>
<dbReference type="EMBL" id="AP011112">
    <property type="protein sequence ID" value="BAI68469.1"/>
    <property type="molecule type" value="Genomic_DNA"/>
</dbReference>
<accession>D3DF67</accession>
<dbReference type="InterPro" id="IPR018513">
    <property type="entry name" value="Cell_synthase_bac"/>
</dbReference>
<keyword evidence="2" id="KW-1185">Reference proteome</keyword>
<reference evidence="1 2" key="1">
    <citation type="journal article" date="2010" name="J. Bacteriol.">
        <title>Complete genome sequence of the thermophilic, obligately chemolithoautotrophic hydrogen-oxidizing bacterium Hydrogenobacter thermophilus TK-6.</title>
        <authorList>
            <person name="Arai H."/>
            <person name="Kanbe H."/>
            <person name="Ishii M."/>
            <person name="Igarashi Y."/>
        </authorList>
    </citation>
    <scope>NUCLEOTIDE SEQUENCE [LARGE SCALE GENOMIC DNA]</scope>
    <source>
        <strain evidence="2">DSM 6534 / IAM 12695 / TK-6 [Tokyo]</strain>
    </source>
</reference>
<gene>
    <name evidence="1" type="ordered locus">HTH_0002</name>
</gene>
<dbReference type="AlphaFoldDB" id="D3DF67"/>
<protein>
    <submittedName>
        <fullName evidence="1">Uncharacterized protein</fullName>
    </submittedName>
</protein>
<dbReference type="Proteomes" id="UP000002574">
    <property type="component" value="Chromosome"/>
</dbReference>
<proteinExistence type="predicted"/>
<sequence length="322" mass="35947">MKRLIILLGAGCTFAQPLIKPQLADRLFPYITYSSVWSGTPAALKDVAVPNILIVYGEKEDPQVVAQAGKIAYYLGQWTDDIGFGAQEVKMSKIPELLITDKQLKSIDYKNIVVVGTNNHVVRELGLSFDRPTIEVIQKDGKNIMVVGGKDSQEVIQAAKYLADVRLNFKAGAYRTFFSFVALRGYIERGEFDAAYRLVKNPAGLSACGKNMSLAAPMVANWSDDVKNVVKVRNAILYTELPKALEEKNKEKAVELWQKAMFTCYQCHQGIGIPQMRKFKPLEEIHSKHQRIAESFGLVKVVGDQKSCIACHRGDTQIRGYK</sequence>